<evidence type="ECO:0000256" key="2">
    <source>
        <dbReference type="SAM" id="Phobius"/>
    </source>
</evidence>
<dbReference type="InterPro" id="IPR001789">
    <property type="entry name" value="Sig_transdc_resp-reg_receiver"/>
</dbReference>
<dbReference type="PROSITE" id="PS50110">
    <property type="entry name" value="RESPONSE_REGULATORY"/>
    <property type="match status" value="1"/>
</dbReference>
<organism evidence="4 5">
    <name type="scientific">Desulfatibacillum alkenivorans DSM 16219</name>
    <dbReference type="NCBI Taxonomy" id="1121393"/>
    <lineage>
        <taxon>Bacteria</taxon>
        <taxon>Pseudomonadati</taxon>
        <taxon>Thermodesulfobacteriota</taxon>
        <taxon>Desulfobacteria</taxon>
        <taxon>Desulfobacterales</taxon>
        <taxon>Desulfatibacillaceae</taxon>
        <taxon>Desulfatibacillum</taxon>
    </lineage>
</organism>
<feature type="domain" description="Response regulatory" evidence="3">
    <location>
        <begin position="8"/>
        <end position="122"/>
    </location>
</feature>
<dbReference type="OrthoDB" id="9865560at2"/>
<keyword evidence="2" id="KW-0812">Transmembrane</keyword>
<evidence type="ECO:0000259" key="3">
    <source>
        <dbReference type="PROSITE" id="PS50110"/>
    </source>
</evidence>
<name>A0A1M6UC32_9BACT</name>
<dbReference type="EMBL" id="FQZU01000030">
    <property type="protein sequence ID" value="SHK66774.1"/>
    <property type="molecule type" value="Genomic_DNA"/>
</dbReference>
<evidence type="ECO:0000313" key="5">
    <source>
        <dbReference type="Proteomes" id="UP000183994"/>
    </source>
</evidence>
<protein>
    <submittedName>
        <fullName evidence="4">Response regulator receiver domain-containing protein</fullName>
    </submittedName>
</protein>
<dbReference type="InterPro" id="IPR011006">
    <property type="entry name" value="CheY-like_superfamily"/>
</dbReference>
<keyword evidence="5" id="KW-1185">Reference proteome</keyword>
<sequence>MANQDAEKILVMEKDGECSHLLAGRLGQLGYKADIAGSCDEARAALERSEYAVVIACSEMPDWGGPKGMAGLRFSRRKPAMLVTCDQECRDEALKCLSKGAYDYLPRQCEKSRLEVTLERALTERALAQKTRRCKKAALGLVLSTPAWVGIGMVLAYLTV</sequence>
<feature type="transmembrane region" description="Helical" evidence="2">
    <location>
        <begin position="137"/>
        <end position="158"/>
    </location>
</feature>
<dbReference type="RefSeq" id="WP_073477897.1">
    <property type="nucleotide sequence ID" value="NZ_FQZU01000030.1"/>
</dbReference>
<dbReference type="STRING" id="1121393.SAMN02745216_03859"/>
<dbReference type="AlphaFoldDB" id="A0A1M6UC32"/>
<dbReference type="SUPFAM" id="SSF52172">
    <property type="entry name" value="CheY-like"/>
    <property type="match status" value="1"/>
</dbReference>
<dbReference type="GO" id="GO:0000160">
    <property type="term" value="P:phosphorelay signal transduction system"/>
    <property type="evidence" value="ECO:0007669"/>
    <property type="project" value="InterPro"/>
</dbReference>
<keyword evidence="2" id="KW-0472">Membrane</keyword>
<evidence type="ECO:0000313" key="4">
    <source>
        <dbReference type="EMBL" id="SHK66774.1"/>
    </source>
</evidence>
<dbReference type="SMART" id="SM00448">
    <property type="entry name" value="REC"/>
    <property type="match status" value="1"/>
</dbReference>
<reference evidence="5" key="1">
    <citation type="submission" date="2016-11" db="EMBL/GenBank/DDBJ databases">
        <authorList>
            <person name="Varghese N."/>
            <person name="Submissions S."/>
        </authorList>
    </citation>
    <scope>NUCLEOTIDE SEQUENCE [LARGE SCALE GENOMIC DNA]</scope>
    <source>
        <strain evidence="5">DSM 16219</strain>
    </source>
</reference>
<dbReference type="Proteomes" id="UP000183994">
    <property type="component" value="Unassembled WGS sequence"/>
</dbReference>
<gene>
    <name evidence="4" type="ORF">SAMN02745216_03859</name>
</gene>
<proteinExistence type="predicted"/>
<dbReference type="Gene3D" id="3.40.50.2300">
    <property type="match status" value="1"/>
</dbReference>
<keyword evidence="2" id="KW-1133">Transmembrane helix</keyword>
<dbReference type="Pfam" id="PF00072">
    <property type="entry name" value="Response_reg"/>
    <property type="match status" value="1"/>
</dbReference>
<evidence type="ECO:0000256" key="1">
    <source>
        <dbReference type="PROSITE-ProRule" id="PRU00169"/>
    </source>
</evidence>
<accession>A0A1M6UC32</accession>
<comment type="caution">
    <text evidence="1">Lacks conserved residue(s) required for the propagation of feature annotation.</text>
</comment>